<sequence>MPAAAVTDPTDIVALADALRPALLRVSRRLRQEAQKAGLSAQDALLLGAIKKNPGVGVSALADAERTSRPTMSGHIKRLEALGLVARSGDEADGRRSGLAITAAGARKLDIIRRQRNDWLAARLATLPAAERATLAAAAAPLLKLVGAQA</sequence>
<dbReference type="PANTHER" id="PTHR39515:SF2">
    <property type="entry name" value="HTH-TYPE TRANSCRIPTIONAL REGULATOR RV0880"/>
    <property type="match status" value="1"/>
</dbReference>
<dbReference type="Gene3D" id="1.10.10.10">
    <property type="entry name" value="Winged helix-like DNA-binding domain superfamily/Winged helix DNA-binding domain"/>
    <property type="match status" value="1"/>
</dbReference>
<protein>
    <submittedName>
        <fullName evidence="5">MarR family transcriptional regulator</fullName>
    </submittedName>
</protein>
<dbReference type="RefSeq" id="WP_111455712.1">
    <property type="nucleotide sequence ID" value="NZ_QFYP01000001.1"/>
</dbReference>
<reference evidence="6" key="1">
    <citation type="submission" date="2018-05" db="EMBL/GenBank/DDBJ databases">
        <authorList>
            <person name="Li X."/>
        </authorList>
    </citation>
    <scope>NUCLEOTIDE SEQUENCE [LARGE SCALE GENOMIC DNA]</scope>
    <source>
        <strain evidence="6">HKS-05</strain>
    </source>
</reference>
<dbReference type="Proteomes" id="UP000249842">
    <property type="component" value="Unassembled WGS sequence"/>
</dbReference>
<dbReference type="InterPro" id="IPR023187">
    <property type="entry name" value="Tscrpt_reg_MarR-type_CS"/>
</dbReference>
<dbReference type="SMART" id="SM00347">
    <property type="entry name" value="HTH_MARR"/>
    <property type="match status" value="1"/>
</dbReference>
<accession>A0A328ATY0</accession>
<keyword evidence="3" id="KW-0804">Transcription</keyword>
<keyword evidence="2" id="KW-0238">DNA-binding</keyword>
<dbReference type="InterPro" id="IPR036390">
    <property type="entry name" value="WH_DNA-bd_sf"/>
</dbReference>
<dbReference type="PANTHER" id="PTHR39515">
    <property type="entry name" value="CONSERVED PROTEIN"/>
    <property type="match status" value="1"/>
</dbReference>
<keyword evidence="1" id="KW-0805">Transcription regulation</keyword>
<dbReference type="InterPro" id="IPR036388">
    <property type="entry name" value="WH-like_DNA-bd_sf"/>
</dbReference>
<keyword evidence="6" id="KW-1185">Reference proteome</keyword>
<evidence type="ECO:0000313" key="5">
    <source>
        <dbReference type="EMBL" id="RAK58440.1"/>
    </source>
</evidence>
<organism evidence="5 6">
    <name type="scientific">Phenylobacterium hankyongense</name>
    <dbReference type="NCBI Taxonomy" id="1813876"/>
    <lineage>
        <taxon>Bacteria</taxon>
        <taxon>Pseudomonadati</taxon>
        <taxon>Pseudomonadota</taxon>
        <taxon>Alphaproteobacteria</taxon>
        <taxon>Caulobacterales</taxon>
        <taxon>Caulobacteraceae</taxon>
        <taxon>Phenylobacterium</taxon>
    </lineage>
</organism>
<evidence type="ECO:0000256" key="3">
    <source>
        <dbReference type="ARBA" id="ARBA00023163"/>
    </source>
</evidence>
<dbReference type="InterPro" id="IPR052526">
    <property type="entry name" value="HTH-type_Bedaq_tolerance"/>
</dbReference>
<evidence type="ECO:0000259" key="4">
    <source>
        <dbReference type="PROSITE" id="PS50995"/>
    </source>
</evidence>
<dbReference type="Pfam" id="PF12802">
    <property type="entry name" value="MarR_2"/>
    <property type="match status" value="1"/>
</dbReference>
<dbReference type="PROSITE" id="PS01117">
    <property type="entry name" value="HTH_MARR_1"/>
    <property type="match status" value="1"/>
</dbReference>
<proteinExistence type="predicted"/>
<dbReference type="GO" id="GO:0003700">
    <property type="term" value="F:DNA-binding transcription factor activity"/>
    <property type="evidence" value="ECO:0007669"/>
    <property type="project" value="InterPro"/>
</dbReference>
<dbReference type="AlphaFoldDB" id="A0A328ATY0"/>
<dbReference type="GO" id="GO:0003677">
    <property type="term" value="F:DNA binding"/>
    <property type="evidence" value="ECO:0007669"/>
    <property type="project" value="UniProtKB-KW"/>
</dbReference>
<dbReference type="InterPro" id="IPR000835">
    <property type="entry name" value="HTH_MarR-typ"/>
</dbReference>
<dbReference type="OrthoDB" id="116751at2"/>
<evidence type="ECO:0000313" key="6">
    <source>
        <dbReference type="Proteomes" id="UP000249842"/>
    </source>
</evidence>
<feature type="domain" description="HTH marR-type" evidence="4">
    <location>
        <begin position="16"/>
        <end position="144"/>
    </location>
</feature>
<comment type="caution">
    <text evidence="5">The sequence shown here is derived from an EMBL/GenBank/DDBJ whole genome shotgun (WGS) entry which is preliminary data.</text>
</comment>
<dbReference type="SUPFAM" id="SSF46785">
    <property type="entry name" value="Winged helix' DNA-binding domain"/>
    <property type="match status" value="1"/>
</dbReference>
<gene>
    <name evidence="5" type="ORF">DJ021_00815</name>
</gene>
<dbReference type="PROSITE" id="PS50995">
    <property type="entry name" value="HTH_MARR_2"/>
    <property type="match status" value="1"/>
</dbReference>
<evidence type="ECO:0000256" key="2">
    <source>
        <dbReference type="ARBA" id="ARBA00023125"/>
    </source>
</evidence>
<dbReference type="EMBL" id="QFYP01000001">
    <property type="protein sequence ID" value="RAK58440.1"/>
    <property type="molecule type" value="Genomic_DNA"/>
</dbReference>
<name>A0A328ATY0_9CAUL</name>
<evidence type="ECO:0000256" key="1">
    <source>
        <dbReference type="ARBA" id="ARBA00023015"/>
    </source>
</evidence>